<proteinExistence type="predicted"/>
<sequence>MAELERIKADLTGQPVPEWAAGRQCCSRCADVNDTVERYDAPPMVEQDLADGDEVIFFVSRKSESHRHGEEDSYTLSRGVHHRRHDGEYGEGFQLGEGRGTIGYHDAIVTAVVERTGIDYGKRVTENFDVEYQPDVDPDALTFAEVESVLYSAPQWGDEEDTGDDPFVTGNELPEPIVPLEYVDPLWPDGLQRAVYQHVQEHR</sequence>
<accession>A0AAP2YYL7</accession>
<reference evidence="1 3" key="1">
    <citation type="submission" date="2022-09" db="EMBL/GenBank/DDBJ databases">
        <title>Enrichment on poylsaccharides allowed isolation of novel metabolic and taxonomic groups of Haloarchaea.</title>
        <authorList>
            <person name="Sorokin D.Y."/>
            <person name="Elcheninov A.G."/>
            <person name="Khizhniak T.V."/>
            <person name="Kolganova T.V."/>
            <person name="Kublanov I.V."/>
        </authorList>
    </citation>
    <scope>NUCLEOTIDE SEQUENCE</scope>
    <source>
        <strain evidence="2 3">AArc-m2/3/4</strain>
        <strain evidence="1">AArc-xg1-1</strain>
    </source>
</reference>
<dbReference type="EMBL" id="JAOPKA010000005">
    <property type="protein sequence ID" value="MCU4741924.1"/>
    <property type="molecule type" value="Genomic_DNA"/>
</dbReference>
<comment type="caution">
    <text evidence="1">The sequence shown here is derived from an EMBL/GenBank/DDBJ whole genome shotgun (WGS) entry which is preliminary data.</text>
</comment>
<organism evidence="1 4">
    <name type="scientific">Natronoglomus mannanivorans</name>
    <dbReference type="NCBI Taxonomy" id="2979990"/>
    <lineage>
        <taxon>Archaea</taxon>
        <taxon>Methanobacteriati</taxon>
        <taxon>Methanobacteriota</taxon>
        <taxon>Stenosarchaea group</taxon>
        <taxon>Halobacteria</taxon>
        <taxon>Halobacteriales</taxon>
        <taxon>Natrialbaceae</taxon>
        <taxon>Natronoglomus</taxon>
    </lineage>
</organism>
<name>A0AAP2YYL7_9EURY</name>
<protein>
    <submittedName>
        <fullName evidence="1">Uncharacterized protein</fullName>
    </submittedName>
</protein>
<dbReference type="Proteomes" id="UP001321018">
    <property type="component" value="Unassembled WGS sequence"/>
</dbReference>
<dbReference type="EMBL" id="JAOPKB010000016">
    <property type="protein sequence ID" value="MCU4975134.1"/>
    <property type="molecule type" value="Genomic_DNA"/>
</dbReference>
<evidence type="ECO:0000313" key="3">
    <source>
        <dbReference type="Proteomes" id="UP001320972"/>
    </source>
</evidence>
<dbReference type="RefSeq" id="WP_338003749.1">
    <property type="nucleotide sequence ID" value="NZ_JAOPKA010000005.1"/>
</dbReference>
<gene>
    <name evidence="2" type="ORF">OB955_20755</name>
    <name evidence="1" type="ORF">OB960_11000</name>
</gene>
<keyword evidence="3" id="KW-1185">Reference proteome</keyword>
<evidence type="ECO:0000313" key="4">
    <source>
        <dbReference type="Proteomes" id="UP001321018"/>
    </source>
</evidence>
<dbReference type="AlphaFoldDB" id="A0AAP2YYL7"/>
<evidence type="ECO:0000313" key="2">
    <source>
        <dbReference type="EMBL" id="MCU4975134.1"/>
    </source>
</evidence>
<evidence type="ECO:0000313" key="1">
    <source>
        <dbReference type="EMBL" id="MCU4741924.1"/>
    </source>
</evidence>
<dbReference type="Proteomes" id="UP001320972">
    <property type="component" value="Unassembled WGS sequence"/>
</dbReference>